<reference evidence="7 8" key="1">
    <citation type="submission" date="2020-07" db="EMBL/GenBank/DDBJ databases">
        <authorList>
            <person name="Li M."/>
        </authorList>
    </citation>
    <scope>NUCLEOTIDE SEQUENCE [LARGE SCALE GENOMIC DNA]</scope>
    <source>
        <strain evidence="7 8">DSM 23284</strain>
    </source>
</reference>
<dbReference type="PANTHER" id="PTHR30600:SF4">
    <property type="entry name" value="CYTOCHROME C DOMAIN-CONTAINING PROTEIN"/>
    <property type="match status" value="1"/>
</dbReference>
<dbReference type="InterPro" id="IPR036909">
    <property type="entry name" value="Cyt_c-like_dom_sf"/>
</dbReference>
<dbReference type="Gene3D" id="1.10.760.10">
    <property type="entry name" value="Cytochrome c-like domain"/>
    <property type="match status" value="1"/>
</dbReference>
<dbReference type="SUPFAM" id="SSF46626">
    <property type="entry name" value="Cytochrome c"/>
    <property type="match status" value="1"/>
</dbReference>
<dbReference type="PANTHER" id="PTHR30600">
    <property type="entry name" value="CYTOCHROME C PEROXIDASE-RELATED"/>
    <property type="match status" value="1"/>
</dbReference>
<evidence type="ECO:0000256" key="4">
    <source>
        <dbReference type="PROSITE-ProRule" id="PRU00433"/>
    </source>
</evidence>
<gene>
    <name evidence="7" type="ORF">H1W37_13240</name>
</gene>
<keyword evidence="5" id="KW-0732">Signal</keyword>
<sequence>MMTLMKLGTAGCVLTASLTAAAAAPLSLDHRDDLSDADKAKVERVLADPQADDLAERFEEMSGGAATSRKKLNANAFSHPSANLSFEDQQRFAVGNGLFRKFWVSSPASTRASDGLGPLYNARSCQGCHLKDGRGHPPAPGEEPVALFLRLSVPPTTEAEKAALANRDALVIPEPVYGTQFQTYAVPGLSAEGRMKVSYTDKPVTLGDGTVVTLRDPVYTMTDLGYGPMRDDVLISPRVAPQMLGLGLLEAIHPGDILSRADPEDVDGDGISGKPSWVRKAPGGELVLGRFGWKASEPTVRSQSAGAFAGDIGISSPDRPDPYGDCTARQTDCRRMPTGEQANLGPTEAPDPVMELVDFYSRNLAVPRRRDVDDPQVLKGKAVFRALSCNGCHVPKYVTSRKAAIAAHRFQLIWPYTDLLLHDMGEGLADNRPAGDATGREWRTPPLWGIGLTELVSGQESYLHDGRARTLEEAILWHGGEAETARNGYAALDKADREALIRFLKSL</sequence>
<dbReference type="GO" id="GO:0020037">
    <property type="term" value="F:heme binding"/>
    <property type="evidence" value="ECO:0007669"/>
    <property type="project" value="InterPro"/>
</dbReference>
<feature type="signal peptide" evidence="5">
    <location>
        <begin position="1"/>
        <end position="22"/>
    </location>
</feature>
<feature type="chain" id="PRO_5032285320" evidence="5">
    <location>
        <begin position="23"/>
        <end position="507"/>
    </location>
</feature>
<comment type="caution">
    <text evidence="7">The sequence shown here is derived from an EMBL/GenBank/DDBJ whole genome shotgun (WGS) entry which is preliminary data.</text>
</comment>
<dbReference type="PROSITE" id="PS51007">
    <property type="entry name" value="CYTC"/>
    <property type="match status" value="1"/>
</dbReference>
<evidence type="ECO:0000256" key="3">
    <source>
        <dbReference type="ARBA" id="ARBA00023004"/>
    </source>
</evidence>
<dbReference type="GO" id="GO:0009055">
    <property type="term" value="F:electron transfer activity"/>
    <property type="evidence" value="ECO:0007669"/>
    <property type="project" value="InterPro"/>
</dbReference>
<evidence type="ECO:0000259" key="6">
    <source>
        <dbReference type="PROSITE" id="PS51007"/>
    </source>
</evidence>
<dbReference type="PIRSF" id="PIRSF028099">
    <property type="entry name" value="DUF1111"/>
    <property type="match status" value="1"/>
</dbReference>
<dbReference type="InterPro" id="IPR010538">
    <property type="entry name" value="DHOR"/>
</dbReference>
<dbReference type="Proteomes" id="UP000559404">
    <property type="component" value="Unassembled WGS sequence"/>
</dbReference>
<dbReference type="EMBL" id="JACEON010000012">
    <property type="protein sequence ID" value="MBA4612625.1"/>
    <property type="molecule type" value="Genomic_DNA"/>
</dbReference>
<keyword evidence="2 4" id="KW-0479">Metal-binding</keyword>
<dbReference type="GO" id="GO:0004130">
    <property type="term" value="F:cytochrome-c peroxidase activity"/>
    <property type="evidence" value="ECO:0007669"/>
    <property type="project" value="TreeGrafter"/>
</dbReference>
<name>A0A838XQ71_9HYPH</name>
<evidence type="ECO:0000256" key="5">
    <source>
        <dbReference type="SAM" id="SignalP"/>
    </source>
</evidence>
<evidence type="ECO:0000256" key="2">
    <source>
        <dbReference type="ARBA" id="ARBA00022723"/>
    </source>
</evidence>
<keyword evidence="3 4" id="KW-0408">Iron</keyword>
<keyword evidence="1 4" id="KW-0349">Heme</keyword>
<dbReference type="GO" id="GO:0046872">
    <property type="term" value="F:metal ion binding"/>
    <property type="evidence" value="ECO:0007669"/>
    <property type="project" value="UniProtKB-KW"/>
</dbReference>
<dbReference type="InterPro" id="IPR051395">
    <property type="entry name" value="Cytochrome_c_Peroxidase/MauG"/>
</dbReference>
<dbReference type="Pfam" id="PF06537">
    <property type="entry name" value="DHOR"/>
    <property type="match status" value="1"/>
</dbReference>
<reference evidence="7 8" key="2">
    <citation type="submission" date="2020-08" db="EMBL/GenBank/DDBJ databases">
        <title>Stappia taiwanensis sp. nov., isolated from a coastal thermal spring.</title>
        <authorList>
            <person name="Kampfer P."/>
        </authorList>
    </citation>
    <scope>NUCLEOTIDE SEQUENCE [LARGE SCALE GENOMIC DNA]</scope>
    <source>
        <strain evidence="7 8">DSM 23284</strain>
    </source>
</reference>
<evidence type="ECO:0000313" key="7">
    <source>
        <dbReference type="EMBL" id="MBA4612625.1"/>
    </source>
</evidence>
<dbReference type="AlphaFoldDB" id="A0A838XQ71"/>
<evidence type="ECO:0000256" key="1">
    <source>
        <dbReference type="ARBA" id="ARBA00022617"/>
    </source>
</evidence>
<dbReference type="RefSeq" id="WP_181760816.1">
    <property type="nucleotide sequence ID" value="NZ_BMCR01000003.1"/>
</dbReference>
<organism evidence="7 8">
    <name type="scientific">Stappia taiwanensis</name>
    <dbReference type="NCBI Taxonomy" id="992267"/>
    <lineage>
        <taxon>Bacteria</taxon>
        <taxon>Pseudomonadati</taxon>
        <taxon>Pseudomonadota</taxon>
        <taxon>Alphaproteobacteria</taxon>
        <taxon>Hyphomicrobiales</taxon>
        <taxon>Stappiaceae</taxon>
        <taxon>Stappia</taxon>
    </lineage>
</organism>
<accession>A0A838XQ71</accession>
<keyword evidence="8" id="KW-1185">Reference proteome</keyword>
<evidence type="ECO:0000313" key="8">
    <source>
        <dbReference type="Proteomes" id="UP000559404"/>
    </source>
</evidence>
<protein>
    <submittedName>
        <fullName evidence="7">Thiol oxidoreductase</fullName>
    </submittedName>
</protein>
<dbReference type="InterPro" id="IPR009056">
    <property type="entry name" value="Cyt_c-like_dom"/>
</dbReference>
<proteinExistence type="predicted"/>
<feature type="domain" description="Cytochrome c" evidence="6">
    <location>
        <begin position="375"/>
        <end position="507"/>
    </location>
</feature>